<dbReference type="Proteomes" id="UP000652219">
    <property type="component" value="Unassembled WGS sequence"/>
</dbReference>
<keyword evidence="3 10" id="KW-0328">Glycosyltransferase</keyword>
<sequence>MAPPCSVPKFLTGSIPARWYGLRVPLRVSIVVGFLLCIYLVYNARPTHHHDPFGEQDTVVVHGKTVNGRPKPTYPLVPFPNSPMRACPPTETGTTTNPEECAHRRNPWLAAVICAMDDFEHRMRIRSTWMRLFRDVPFDGRFVVSNPGPRWTGAVAMENRTFGDLIVLEHLHEDDVTANTVKTLEFYRWLVKSGKKYEFVSKMDTDLWLNARGFWDRFLVPRMTAVDNVDGGNQSMGTETIWKSTVSRTIIGELYYSRKQRLVFPHGGMYTTTWDLLEQLISLQGKHHVVTGEDMAVSLLLRKGNQEANFVNFRGSEKFDYDDADSRGETAWARTGTHPDATQHALTGFWPVAVHQLKKERDWFKVAGCFDEGGIKEAPPKDEGKKGRAPPLSVRWFDFWHRLGMTRRYETRFETIPEALWAREGGNWTCGGVWNMGATREGYSGETLGSE</sequence>
<evidence type="ECO:0000256" key="9">
    <source>
        <dbReference type="ARBA" id="ARBA00023136"/>
    </source>
</evidence>
<evidence type="ECO:0000256" key="1">
    <source>
        <dbReference type="ARBA" id="ARBA00004323"/>
    </source>
</evidence>
<accession>A0A8H6J4E9</accession>
<evidence type="ECO:0000256" key="7">
    <source>
        <dbReference type="ARBA" id="ARBA00022989"/>
    </source>
</evidence>
<dbReference type="EMBL" id="WIGN01000173">
    <property type="protein sequence ID" value="KAF6805821.1"/>
    <property type="molecule type" value="Genomic_DNA"/>
</dbReference>
<comment type="caution">
    <text evidence="11">The sequence shown here is derived from an EMBL/GenBank/DDBJ whole genome shotgun (WGS) entry which is preliminary data.</text>
</comment>
<reference evidence="11 12" key="1">
    <citation type="journal article" date="2020" name="Phytopathology">
        <title>Genome Sequence Resources of Colletotrichum truncatum, C. plurivorum, C. musicola, and C. sojae: Four Species Pathogenic to Soybean (Glycine max).</title>
        <authorList>
            <person name="Rogerio F."/>
            <person name="Boufleur T.R."/>
            <person name="Ciampi-Guillardi M."/>
            <person name="Sukno S.A."/>
            <person name="Thon M.R."/>
            <person name="Massola Junior N.S."/>
            <person name="Baroncelli R."/>
        </authorList>
    </citation>
    <scope>NUCLEOTIDE SEQUENCE [LARGE SCALE GENOMIC DNA]</scope>
    <source>
        <strain evidence="11 12">LFN0009</strain>
    </source>
</reference>
<dbReference type="EC" id="2.4.1.-" evidence="10"/>
<feature type="transmembrane region" description="Helical" evidence="10">
    <location>
        <begin position="24"/>
        <end position="42"/>
    </location>
</feature>
<proteinExistence type="inferred from homology"/>
<keyword evidence="5 10" id="KW-0812">Transmembrane</keyword>
<dbReference type="GO" id="GO:0016758">
    <property type="term" value="F:hexosyltransferase activity"/>
    <property type="evidence" value="ECO:0007669"/>
    <property type="project" value="InterPro"/>
</dbReference>
<keyword evidence="4" id="KW-0808">Transferase</keyword>
<dbReference type="PANTHER" id="PTHR11214">
    <property type="entry name" value="BETA-1,3-N-ACETYLGLUCOSAMINYLTRANSFERASE"/>
    <property type="match status" value="1"/>
</dbReference>
<evidence type="ECO:0000256" key="4">
    <source>
        <dbReference type="ARBA" id="ARBA00022679"/>
    </source>
</evidence>
<dbReference type="AlphaFoldDB" id="A0A8H6J4E9"/>
<keyword evidence="8 10" id="KW-0333">Golgi apparatus</keyword>
<evidence type="ECO:0000256" key="6">
    <source>
        <dbReference type="ARBA" id="ARBA00022968"/>
    </source>
</evidence>
<evidence type="ECO:0000256" key="8">
    <source>
        <dbReference type="ARBA" id="ARBA00023034"/>
    </source>
</evidence>
<name>A0A8H6J4E9_9PEZI</name>
<evidence type="ECO:0000313" key="11">
    <source>
        <dbReference type="EMBL" id="KAF6805821.1"/>
    </source>
</evidence>
<evidence type="ECO:0000313" key="12">
    <source>
        <dbReference type="Proteomes" id="UP000652219"/>
    </source>
</evidence>
<evidence type="ECO:0000256" key="3">
    <source>
        <dbReference type="ARBA" id="ARBA00022676"/>
    </source>
</evidence>
<protein>
    <recommendedName>
        <fullName evidence="10">Hexosyltransferase</fullName>
        <ecNumber evidence="10">2.4.1.-</ecNumber>
    </recommendedName>
</protein>
<comment type="similarity">
    <text evidence="2 10">Belongs to the glycosyltransferase 31 family.</text>
</comment>
<dbReference type="InterPro" id="IPR002659">
    <property type="entry name" value="Glyco_trans_31"/>
</dbReference>
<dbReference type="Pfam" id="PF01762">
    <property type="entry name" value="Galactosyl_T"/>
    <property type="match status" value="1"/>
</dbReference>
<keyword evidence="9 10" id="KW-0472">Membrane</keyword>
<evidence type="ECO:0000256" key="5">
    <source>
        <dbReference type="ARBA" id="ARBA00022692"/>
    </source>
</evidence>
<gene>
    <name evidence="11" type="ORF">CSOJ01_09250</name>
</gene>
<dbReference type="GO" id="GO:0000139">
    <property type="term" value="C:Golgi membrane"/>
    <property type="evidence" value="ECO:0007669"/>
    <property type="project" value="UniProtKB-SubCell"/>
</dbReference>
<keyword evidence="7 10" id="KW-1133">Transmembrane helix</keyword>
<comment type="subcellular location">
    <subcellularLocation>
        <location evidence="1 10">Golgi apparatus membrane</location>
        <topology evidence="1 10">Single-pass type II membrane protein</topology>
    </subcellularLocation>
</comment>
<keyword evidence="6 10" id="KW-0735">Signal-anchor</keyword>
<evidence type="ECO:0000256" key="10">
    <source>
        <dbReference type="RuleBase" id="RU363063"/>
    </source>
</evidence>
<organism evidence="11 12">
    <name type="scientific">Colletotrichum sojae</name>
    <dbReference type="NCBI Taxonomy" id="2175907"/>
    <lineage>
        <taxon>Eukaryota</taxon>
        <taxon>Fungi</taxon>
        <taxon>Dikarya</taxon>
        <taxon>Ascomycota</taxon>
        <taxon>Pezizomycotina</taxon>
        <taxon>Sordariomycetes</taxon>
        <taxon>Hypocreomycetidae</taxon>
        <taxon>Glomerellales</taxon>
        <taxon>Glomerellaceae</taxon>
        <taxon>Colletotrichum</taxon>
        <taxon>Colletotrichum orchidearum species complex</taxon>
    </lineage>
</organism>
<keyword evidence="12" id="KW-1185">Reference proteome</keyword>
<evidence type="ECO:0000256" key="2">
    <source>
        <dbReference type="ARBA" id="ARBA00008661"/>
    </source>
</evidence>